<dbReference type="EMBL" id="CP042997">
    <property type="protein sequence ID" value="QEH36268.1"/>
    <property type="molecule type" value="Genomic_DNA"/>
</dbReference>
<evidence type="ECO:0000313" key="2">
    <source>
        <dbReference type="Proteomes" id="UP000324233"/>
    </source>
</evidence>
<name>A0A5B9W6T8_9BACT</name>
<dbReference type="Proteomes" id="UP000324233">
    <property type="component" value="Chromosome"/>
</dbReference>
<evidence type="ECO:0000313" key="1">
    <source>
        <dbReference type="EMBL" id="QEH36268.1"/>
    </source>
</evidence>
<gene>
    <name evidence="1" type="ORF">OJF2_48280</name>
</gene>
<dbReference type="RefSeq" id="WP_148595975.1">
    <property type="nucleotide sequence ID" value="NZ_CP042997.1"/>
</dbReference>
<keyword evidence="2" id="KW-1185">Reference proteome</keyword>
<accession>A0A5B9W6T8</accession>
<organism evidence="1 2">
    <name type="scientific">Aquisphaera giovannonii</name>
    <dbReference type="NCBI Taxonomy" id="406548"/>
    <lineage>
        <taxon>Bacteria</taxon>
        <taxon>Pseudomonadati</taxon>
        <taxon>Planctomycetota</taxon>
        <taxon>Planctomycetia</taxon>
        <taxon>Isosphaerales</taxon>
        <taxon>Isosphaeraceae</taxon>
        <taxon>Aquisphaera</taxon>
    </lineage>
</organism>
<proteinExistence type="predicted"/>
<dbReference type="AlphaFoldDB" id="A0A5B9W6T8"/>
<sequence length="64" mass="7211">MATTRLRIQPPKACGKRRHYSKDSALGEVARLCRYDQAYRPSAPPVNVYRCTTCQAYHVGHASC</sequence>
<dbReference type="KEGG" id="agv:OJF2_48280"/>
<reference evidence="1 2" key="1">
    <citation type="submission" date="2019-08" db="EMBL/GenBank/DDBJ databases">
        <title>Deep-cultivation of Planctomycetes and their phenomic and genomic characterization uncovers novel biology.</title>
        <authorList>
            <person name="Wiegand S."/>
            <person name="Jogler M."/>
            <person name="Boedeker C."/>
            <person name="Pinto D."/>
            <person name="Vollmers J."/>
            <person name="Rivas-Marin E."/>
            <person name="Kohn T."/>
            <person name="Peeters S.H."/>
            <person name="Heuer A."/>
            <person name="Rast P."/>
            <person name="Oberbeckmann S."/>
            <person name="Bunk B."/>
            <person name="Jeske O."/>
            <person name="Meyerdierks A."/>
            <person name="Storesund J.E."/>
            <person name="Kallscheuer N."/>
            <person name="Luecker S."/>
            <person name="Lage O.M."/>
            <person name="Pohl T."/>
            <person name="Merkel B.J."/>
            <person name="Hornburger P."/>
            <person name="Mueller R.-W."/>
            <person name="Bruemmer F."/>
            <person name="Labrenz M."/>
            <person name="Spormann A.M."/>
            <person name="Op den Camp H."/>
            <person name="Overmann J."/>
            <person name="Amann R."/>
            <person name="Jetten M.S.M."/>
            <person name="Mascher T."/>
            <person name="Medema M.H."/>
            <person name="Devos D.P."/>
            <person name="Kaster A.-K."/>
            <person name="Ovreas L."/>
            <person name="Rohde M."/>
            <person name="Galperin M.Y."/>
            <person name="Jogler C."/>
        </authorList>
    </citation>
    <scope>NUCLEOTIDE SEQUENCE [LARGE SCALE GENOMIC DNA]</scope>
    <source>
        <strain evidence="1 2">OJF2</strain>
    </source>
</reference>
<protein>
    <submittedName>
        <fullName evidence="1">Uncharacterized protein</fullName>
    </submittedName>
</protein>